<gene>
    <name evidence="2" type="ORF">FYK55_04935</name>
</gene>
<dbReference type="GO" id="GO:0016787">
    <property type="term" value="F:hydrolase activity"/>
    <property type="evidence" value="ECO:0007669"/>
    <property type="project" value="InterPro"/>
</dbReference>
<feature type="domain" description="Calcineurin-like phosphoesterase" evidence="1">
    <location>
        <begin position="13"/>
        <end position="214"/>
    </location>
</feature>
<sequence>MIHTWPEDAEPERLTFISDLHLFSSRSNAGQYESLIEESVDWSDLCVWGGDLFDFRWSQAGNGEATINLALRWLGDWCERFPDKQFIFLLGNHDAHAPFGEALRQRFADHPKFFGGVDSVRIRDTLFVHGDVIEGDGSAQAFDQYRERWSNKPEAGPLQHRAYDAAVAARLHRAVATAAHRKRRTCLRLLRWMHRQPQDRVQGVRQIVFGHTHRQIHGLWVDGVRFYNGGATIRHVPFSPVKIEFEDSLPDHLH</sequence>
<evidence type="ECO:0000259" key="1">
    <source>
        <dbReference type="Pfam" id="PF00149"/>
    </source>
</evidence>
<comment type="caution">
    <text evidence="2">The sequence shown here is derived from an EMBL/GenBank/DDBJ whole genome shotgun (WGS) entry which is preliminary data.</text>
</comment>
<reference evidence="2 3" key="1">
    <citation type="submission" date="2019-08" db="EMBL/GenBank/DDBJ databases">
        <authorList>
            <person name="Dhanesh K."/>
            <person name="Kumar G."/>
            <person name="Sasikala C."/>
            <person name="Venkata Ramana C."/>
        </authorList>
    </citation>
    <scope>NUCLEOTIDE SEQUENCE [LARGE SCALE GENOMIC DNA]</scope>
    <source>
        <strain evidence="2 3">JC645</strain>
    </source>
</reference>
<dbReference type="AlphaFoldDB" id="A0A5M6DF94"/>
<dbReference type="Pfam" id="PF00149">
    <property type="entry name" value="Metallophos"/>
    <property type="match status" value="1"/>
</dbReference>
<name>A0A5M6DF94_9BACT</name>
<dbReference type="InterPro" id="IPR004843">
    <property type="entry name" value="Calcineurin-like_PHP"/>
</dbReference>
<protein>
    <recommendedName>
        <fullName evidence="1">Calcineurin-like phosphoesterase domain-containing protein</fullName>
    </recommendedName>
</protein>
<dbReference type="Proteomes" id="UP000324479">
    <property type="component" value="Unassembled WGS sequence"/>
</dbReference>
<dbReference type="Gene3D" id="3.60.21.10">
    <property type="match status" value="1"/>
</dbReference>
<evidence type="ECO:0000313" key="2">
    <source>
        <dbReference type="EMBL" id="KAA5546234.1"/>
    </source>
</evidence>
<proteinExistence type="predicted"/>
<keyword evidence="3" id="KW-1185">Reference proteome</keyword>
<dbReference type="EMBL" id="VWOX01000002">
    <property type="protein sequence ID" value="KAA5546234.1"/>
    <property type="molecule type" value="Genomic_DNA"/>
</dbReference>
<dbReference type="InterPro" id="IPR029052">
    <property type="entry name" value="Metallo-depent_PP-like"/>
</dbReference>
<dbReference type="SUPFAM" id="SSF56300">
    <property type="entry name" value="Metallo-dependent phosphatases"/>
    <property type="match status" value="1"/>
</dbReference>
<evidence type="ECO:0000313" key="3">
    <source>
        <dbReference type="Proteomes" id="UP000324479"/>
    </source>
</evidence>
<accession>A0A5M6DF94</accession>
<organism evidence="2 3">
    <name type="scientific">Roseiconus nitratireducens</name>
    <dbReference type="NCBI Taxonomy" id="2605748"/>
    <lineage>
        <taxon>Bacteria</taxon>
        <taxon>Pseudomonadati</taxon>
        <taxon>Planctomycetota</taxon>
        <taxon>Planctomycetia</taxon>
        <taxon>Pirellulales</taxon>
        <taxon>Pirellulaceae</taxon>
        <taxon>Roseiconus</taxon>
    </lineage>
</organism>
<dbReference type="RefSeq" id="WP_150075241.1">
    <property type="nucleotide sequence ID" value="NZ_VWOX01000002.1"/>
</dbReference>